<dbReference type="InterPro" id="IPR000748">
    <property type="entry name" value="PsdUridine_synth_RsuA/RluB/E/F"/>
</dbReference>
<sequence length="195" mass="22381">MENTNNKHQHFIIFKPYGYLSQFTNNQTKRTNKKLLGELYNFPKNTMAIGRLDEHSEGLLLLTTDGKTSEFIRSSKVEKEYFAQVDGNITQEAIQKLKNGVEISTETGKYTTKPCLVFKLAQLPQLPKRAKKIRDERHGPTSWISITLKEGKFRQVRKMTAIVGFPTLRLVRIRIGTIHINNMIAGKVIEVNSFK</sequence>
<evidence type="ECO:0000256" key="2">
    <source>
        <dbReference type="ARBA" id="ARBA00023235"/>
    </source>
</evidence>
<dbReference type="SUPFAM" id="SSF55120">
    <property type="entry name" value="Pseudouridine synthase"/>
    <property type="match status" value="1"/>
</dbReference>
<dbReference type="InterPro" id="IPR042092">
    <property type="entry name" value="PsdUridine_s_RsuA/RluB/E/F_cat"/>
</dbReference>
<dbReference type="EMBL" id="CP013355">
    <property type="protein sequence ID" value="AMC10567.1"/>
    <property type="molecule type" value="Genomic_DNA"/>
</dbReference>
<evidence type="ECO:0000259" key="4">
    <source>
        <dbReference type="Pfam" id="PF00849"/>
    </source>
</evidence>
<dbReference type="PROSITE" id="PS01149">
    <property type="entry name" value="PSI_RSU"/>
    <property type="match status" value="1"/>
</dbReference>
<evidence type="ECO:0000256" key="1">
    <source>
        <dbReference type="ARBA" id="ARBA00008348"/>
    </source>
</evidence>
<dbReference type="GO" id="GO:0003723">
    <property type="term" value="F:RNA binding"/>
    <property type="evidence" value="ECO:0007669"/>
    <property type="project" value="InterPro"/>
</dbReference>
<reference evidence="6" key="1">
    <citation type="submission" date="2015-12" db="EMBL/GenBank/DDBJ databases">
        <title>Complete genome sequence of Lutibacter profundus strain LP1.</title>
        <authorList>
            <person name="Wissuwa J."/>
            <person name="Le Moine Bauer S."/>
            <person name="Stokke R."/>
            <person name="Dahle H."/>
            <person name="Steen I.H."/>
        </authorList>
    </citation>
    <scope>NUCLEOTIDE SEQUENCE [LARGE SCALE GENOMIC DNA]</scope>
    <source>
        <strain evidence="6">LP1</strain>
    </source>
</reference>
<dbReference type="InterPro" id="IPR020094">
    <property type="entry name" value="TruA/RsuA/RluB/E/F_N"/>
</dbReference>
<dbReference type="KEGG" id="lut:Lupro_04620"/>
<dbReference type="RefSeq" id="WP_068206714.1">
    <property type="nucleotide sequence ID" value="NZ_CP013355.1"/>
</dbReference>
<feature type="domain" description="Pseudouridine synthase RsuA/RluA-like" evidence="4">
    <location>
        <begin position="10"/>
        <end position="161"/>
    </location>
</feature>
<dbReference type="InterPro" id="IPR006145">
    <property type="entry name" value="PsdUridine_synth_RsuA/RluA"/>
</dbReference>
<keyword evidence="2 3" id="KW-0413">Isomerase</keyword>
<dbReference type="InterPro" id="IPR050343">
    <property type="entry name" value="RsuA_PseudoU_synthase"/>
</dbReference>
<dbReference type="AlphaFoldDB" id="A0A109RN96"/>
<comment type="similarity">
    <text evidence="1 3">Belongs to the pseudouridine synthase RsuA family.</text>
</comment>
<name>A0A109RN96_9FLAO</name>
<dbReference type="Gene3D" id="3.30.70.580">
    <property type="entry name" value="Pseudouridine synthase I, catalytic domain, N-terminal subdomain"/>
    <property type="match status" value="1"/>
</dbReference>
<dbReference type="PANTHER" id="PTHR47683">
    <property type="entry name" value="PSEUDOURIDINE SYNTHASE FAMILY PROTEIN-RELATED"/>
    <property type="match status" value="1"/>
</dbReference>
<dbReference type="GO" id="GO:0001522">
    <property type="term" value="P:pseudouridine synthesis"/>
    <property type="evidence" value="ECO:0007669"/>
    <property type="project" value="InterPro"/>
</dbReference>
<dbReference type="OrthoDB" id="1012272at2"/>
<evidence type="ECO:0000256" key="3">
    <source>
        <dbReference type="RuleBase" id="RU003887"/>
    </source>
</evidence>
<dbReference type="EC" id="5.4.99.-" evidence="3"/>
<accession>A0A109RN96</accession>
<dbReference type="Gene3D" id="3.30.70.1560">
    <property type="entry name" value="Alpha-L RNA-binding motif"/>
    <property type="match status" value="1"/>
</dbReference>
<protein>
    <recommendedName>
        <fullName evidence="3">Pseudouridine synthase</fullName>
        <ecNumber evidence="3">5.4.99.-</ecNumber>
    </recommendedName>
</protein>
<reference evidence="5 6" key="2">
    <citation type="journal article" date="2016" name="Int. J. Syst. Evol. Microbiol.">
        <title>Lutibacter profundi sp. nov., isolated from a deep-sea hydrothermal system on the Arctic Mid-Ocean Ridge and emended description of the genus Lutibacter.</title>
        <authorList>
            <person name="Le Moine Bauer S."/>
            <person name="Roalkvam I."/>
            <person name="Steen I.H."/>
            <person name="Dahle H."/>
        </authorList>
    </citation>
    <scope>NUCLEOTIDE SEQUENCE [LARGE SCALE GENOMIC DNA]</scope>
    <source>
        <strain evidence="5 6">LP1</strain>
    </source>
</reference>
<dbReference type="Proteomes" id="UP000059672">
    <property type="component" value="Chromosome"/>
</dbReference>
<dbReference type="PATRIC" id="fig|1622118.3.peg.965"/>
<evidence type="ECO:0000313" key="5">
    <source>
        <dbReference type="EMBL" id="AMC10567.1"/>
    </source>
</evidence>
<dbReference type="GO" id="GO:0009982">
    <property type="term" value="F:pseudouridine synthase activity"/>
    <property type="evidence" value="ECO:0007669"/>
    <property type="project" value="InterPro"/>
</dbReference>
<dbReference type="Pfam" id="PF00849">
    <property type="entry name" value="PseudoU_synth_2"/>
    <property type="match status" value="1"/>
</dbReference>
<dbReference type="NCBIfam" id="TIGR00093">
    <property type="entry name" value="pseudouridine synthase"/>
    <property type="match status" value="1"/>
</dbReference>
<dbReference type="GO" id="GO:0006364">
    <property type="term" value="P:rRNA processing"/>
    <property type="evidence" value="ECO:0007669"/>
    <property type="project" value="UniProtKB-ARBA"/>
</dbReference>
<proteinExistence type="inferred from homology"/>
<dbReference type="GO" id="GO:0140098">
    <property type="term" value="F:catalytic activity, acting on RNA"/>
    <property type="evidence" value="ECO:0007669"/>
    <property type="project" value="UniProtKB-ARBA"/>
</dbReference>
<organism evidence="5 6">
    <name type="scientific">Lutibacter profundi</name>
    <dbReference type="NCBI Taxonomy" id="1622118"/>
    <lineage>
        <taxon>Bacteria</taxon>
        <taxon>Pseudomonadati</taxon>
        <taxon>Bacteroidota</taxon>
        <taxon>Flavobacteriia</taxon>
        <taxon>Flavobacteriales</taxon>
        <taxon>Flavobacteriaceae</taxon>
        <taxon>Lutibacter</taxon>
    </lineage>
</organism>
<dbReference type="PANTHER" id="PTHR47683:SF2">
    <property type="entry name" value="RNA-BINDING S4 DOMAIN-CONTAINING PROTEIN"/>
    <property type="match status" value="1"/>
</dbReference>
<gene>
    <name evidence="5" type="ORF">Lupro_04620</name>
</gene>
<evidence type="ECO:0000313" key="6">
    <source>
        <dbReference type="Proteomes" id="UP000059672"/>
    </source>
</evidence>
<dbReference type="InterPro" id="IPR020103">
    <property type="entry name" value="PsdUridine_synth_cat_dom_sf"/>
</dbReference>
<keyword evidence="6" id="KW-1185">Reference proteome</keyword>
<dbReference type="STRING" id="1622118.Lupro_04620"/>
<dbReference type="InterPro" id="IPR018496">
    <property type="entry name" value="PsdUridine_synth_RsuA/RluB_CS"/>
</dbReference>